<dbReference type="OrthoDB" id="4322142at2"/>
<evidence type="ECO:0000313" key="1">
    <source>
        <dbReference type="EMBL" id="TLQ42053.1"/>
    </source>
</evidence>
<sequence>MPARPVPDRTPWISPYLSAIGGVPVRIIEAQVSVTCADGSGFAGTYRLVVTLLDAHRYPADRLVRLCHERC</sequence>
<dbReference type="AlphaFoldDB" id="A0A5R9E214"/>
<keyword evidence="2" id="KW-1185">Reference proteome</keyword>
<dbReference type="Proteomes" id="UP000305921">
    <property type="component" value="Unassembled WGS sequence"/>
</dbReference>
<gene>
    <name evidence="1" type="ORF">FEF34_01195</name>
</gene>
<evidence type="ECO:0000313" key="2">
    <source>
        <dbReference type="Proteomes" id="UP000305921"/>
    </source>
</evidence>
<dbReference type="RefSeq" id="WP_138051463.1">
    <property type="nucleotide sequence ID" value="NZ_VAWE01000001.1"/>
</dbReference>
<protein>
    <submittedName>
        <fullName evidence="1">Uncharacterized protein</fullName>
    </submittedName>
</protein>
<reference evidence="1 2" key="1">
    <citation type="submission" date="2019-05" db="EMBL/GenBank/DDBJ databases">
        <title>Streptomyces marianii sp. nov., a novel marine actinomycete from southern coast of India.</title>
        <authorList>
            <person name="Iniyan A.M."/>
            <person name="Wink J."/>
            <person name="Ramprasad E."/>
            <person name="Ramana C.V."/>
            <person name="Bunk B."/>
            <person name="Sproer C."/>
            <person name="Joseph F.-J.R.S."/>
            <person name="Vincent S.G.P."/>
        </authorList>
    </citation>
    <scope>NUCLEOTIDE SEQUENCE [LARGE SCALE GENOMIC DNA]</scope>
    <source>
        <strain evidence="1 2">ICN19</strain>
    </source>
</reference>
<name>A0A5R9E214_9ACTN</name>
<accession>A0A5R9E214</accession>
<dbReference type="EMBL" id="VAWE01000001">
    <property type="protein sequence ID" value="TLQ42053.1"/>
    <property type="molecule type" value="Genomic_DNA"/>
</dbReference>
<comment type="caution">
    <text evidence="1">The sequence shown here is derived from an EMBL/GenBank/DDBJ whole genome shotgun (WGS) entry which is preliminary data.</text>
</comment>
<organism evidence="1 2">
    <name type="scientific">Streptomyces marianii</name>
    <dbReference type="NCBI Taxonomy" id="1817406"/>
    <lineage>
        <taxon>Bacteria</taxon>
        <taxon>Bacillati</taxon>
        <taxon>Actinomycetota</taxon>
        <taxon>Actinomycetes</taxon>
        <taxon>Kitasatosporales</taxon>
        <taxon>Streptomycetaceae</taxon>
        <taxon>Streptomyces</taxon>
    </lineage>
</organism>
<proteinExistence type="predicted"/>